<dbReference type="EMBL" id="FPIP01000009">
    <property type="protein sequence ID" value="SFW47570.1"/>
    <property type="molecule type" value="Genomic_DNA"/>
</dbReference>
<feature type="region of interest" description="Disordered" evidence="1">
    <location>
        <begin position="89"/>
        <end position="130"/>
    </location>
</feature>
<feature type="compositionally biased region" description="Polar residues" evidence="1">
    <location>
        <begin position="316"/>
        <end position="329"/>
    </location>
</feature>
<feature type="compositionally biased region" description="Low complexity" evidence="1">
    <location>
        <begin position="98"/>
        <end position="119"/>
    </location>
</feature>
<evidence type="ECO:0000313" key="3">
    <source>
        <dbReference type="Proteomes" id="UP000183461"/>
    </source>
</evidence>
<gene>
    <name evidence="2" type="ORF">SAMN02910280_2789</name>
</gene>
<feature type="compositionally biased region" description="Low complexity" evidence="1">
    <location>
        <begin position="36"/>
        <end position="50"/>
    </location>
</feature>
<name>A0A1K1PIE4_RUMFL</name>
<organism evidence="2 3">
    <name type="scientific">Ruminococcus flavefaciens</name>
    <dbReference type="NCBI Taxonomy" id="1265"/>
    <lineage>
        <taxon>Bacteria</taxon>
        <taxon>Bacillati</taxon>
        <taxon>Bacillota</taxon>
        <taxon>Clostridia</taxon>
        <taxon>Eubacteriales</taxon>
        <taxon>Oscillospiraceae</taxon>
        <taxon>Ruminococcus</taxon>
    </lineage>
</organism>
<evidence type="ECO:0000256" key="1">
    <source>
        <dbReference type="SAM" id="MobiDB-lite"/>
    </source>
</evidence>
<feature type="region of interest" description="Disordered" evidence="1">
    <location>
        <begin position="36"/>
        <end position="67"/>
    </location>
</feature>
<dbReference type="Proteomes" id="UP000183461">
    <property type="component" value="Unassembled WGS sequence"/>
</dbReference>
<proteinExistence type="predicted"/>
<dbReference type="RefSeq" id="WP_072300982.1">
    <property type="nucleotide sequence ID" value="NZ_FPIP01000009.1"/>
</dbReference>
<protein>
    <submittedName>
        <fullName evidence="2">Uncharacterized protein</fullName>
    </submittedName>
</protein>
<evidence type="ECO:0000313" key="2">
    <source>
        <dbReference type="EMBL" id="SFW47570.1"/>
    </source>
</evidence>
<sequence>MKKYILPVVLLALLAGCGKVKDVSETDSHIEIVSGTASSTTKGAATSETETTTDDDGKKTTTTKKAGEKISGTTTTAAKATGRVVTRASGGNSVVHGTTRVVPTAPRTTSRTTTSASSTHQPATEPATYDHKDYSSVTFDFKSDKPDKIEVIRPYSDGRSRSCQTLNVDTTEIKEELEKNSNKTINDFLEKVDFDGDGYPDLFVKEKEDELNISGKYFKYDPDEGKYTVWEELNALKFEIKKDTSSNRLVVLDKKEDKIEYEKKSFEWNAQNKLVLREYIHQYTNSGDILIDYINYDENGAEISRETRDSEGNLIGENNQPTSEEPNEE</sequence>
<dbReference type="PROSITE" id="PS51257">
    <property type="entry name" value="PROKAR_LIPOPROTEIN"/>
    <property type="match status" value="1"/>
</dbReference>
<dbReference type="AlphaFoldDB" id="A0A1K1PIE4"/>
<feature type="region of interest" description="Disordered" evidence="1">
    <location>
        <begin position="302"/>
        <end position="329"/>
    </location>
</feature>
<accession>A0A1K1PIE4</accession>
<reference evidence="2 3" key="1">
    <citation type="submission" date="2016-11" db="EMBL/GenBank/DDBJ databases">
        <authorList>
            <person name="Jaros S."/>
            <person name="Januszkiewicz K."/>
            <person name="Wedrychowicz H."/>
        </authorList>
    </citation>
    <scope>NUCLEOTIDE SEQUENCE [LARGE SCALE GENOMIC DNA]</scope>
    <source>
        <strain evidence="2 3">YL228</strain>
    </source>
</reference>